<dbReference type="GO" id="GO:0071897">
    <property type="term" value="P:DNA biosynthetic process"/>
    <property type="evidence" value="ECO:0007669"/>
    <property type="project" value="UniProtKB-ARBA"/>
</dbReference>
<dbReference type="SUPFAM" id="SSF56672">
    <property type="entry name" value="DNA/RNA polymerases"/>
    <property type="match status" value="1"/>
</dbReference>
<name>A0AAV1LMH5_9NEOP</name>
<organism evidence="2 3">
    <name type="scientific">Parnassius mnemosyne</name>
    <name type="common">clouded apollo</name>
    <dbReference type="NCBI Taxonomy" id="213953"/>
    <lineage>
        <taxon>Eukaryota</taxon>
        <taxon>Metazoa</taxon>
        <taxon>Ecdysozoa</taxon>
        <taxon>Arthropoda</taxon>
        <taxon>Hexapoda</taxon>
        <taxon>Insecta</taxon>
        <taxon>Pterygota</taxon>
        <taxon>Neoptera</taxon>
        <taxon>Endopterygota</taxon>
        <taxon>Lepidoptera</taxon>
        <taxon>Glossata</taxon>
        <taxon>Ditrysia</taxon>
        <taxon>Papilionoidea</taxon>
        <taxon>Papilionidae</taxon>
        <taxon>Parnassiinae</taxon>
        <taxon>Parnassini</taxon>
        <taxon>Parnassius</taxon>
        <taxon>Driopa</taxon>
    </lineage>
</organism>
<evidence type="ECO:0000313" key="2">
    <source>
        <dbReference type="EMBL" id="CAK1596603.1"/>
    </source>
</evidence>
<reference evidence="2 3" key="1">
    <citation type="submission" date="2023-11" db="EMBL/GenBank/DDBJ databases">
        <authorList>
            <person name="Hedman E."/>
            <person name="Englund M."/>
            <person name="Stromberg M."/>
            <person name="Nyberg Akerstrom W."/>
            <person name="Nylinder S."/>
            <person name="Jareborg N."/>
            <person name="Kallberg Y."/>
            <person name="Kronander E."/>
        </authorList>
    </citation>
    <scope>NUCLEOTIDE SEQUENCE [LARGE SCALE GENOMIC DNA]</scope>
</reference>
<dbReference type="InterPro" id="IPR043128">
    <property type="entry name" value="Rev_trsase/Diguanyl_cyclase"/>
</dbReference>
<dbReference type="CDD" id="cd01647">
    <property type="entry name" value="RT_LTR"/>
    <property type="match status" value="1"/>
</dbReference>
<dbReference type="PANTHER" id="PTHR24559">
    <property type="entry name" value="TRANSPOSON TY3-I GAG-POL POLYPROTEIN"/>
    <property type="match status" value="1"/>
</dbReference>
<dbReference type="Gene3D" id="3.30.70.270">
    <property type="match status" value="1"/>
</dbReference>
<dbReference type="Pfam" id="PF00078">
    <property type="entry name" value="RVT_1"/>
    <property type="match status" value="1"/>
</dbReference>
<sequence>MKIARKEFEHMLAQGIVRRSESPWSSALHLLKKKDDGWRPCGDYRSINARTIPDRYPIRHIQDFSYQLSGSTLFSKIDLVKAYNHIPVNPADIPKTAITTPFGLYEYPFMNYGLRNAAQTFQRFIDEVLSGLKDFCFGYLDDIFFFLHSTDLSLQKHLEGKCSICFMD</sequence>
<comment type="caution">
    <text evidence="2">The sequence shown here is derived from an EMBL/GenBank/DDBJ whole genome shotgun (WGS) entry which is preliminary data.</text>
</comment>
<dbReference type="Gene3D" id="3.10.10.10">
    <property type="entry name" value="HIV Type 1 Reverse Transcriptase, subunit A, domain 1"/>
    <property type="match status" value="1"/>
</dbReference>
<protein>
    <recommendedName>
        <fullName evidence="1">Reverse transcriptase domain-containing protein</fullName>
    </recommendedName>
</protein>
<dbReference type="Proteomes" id="UP001314205">
    <property type="component" value="Unassembled WGS sequence"/>
</dbReference>
<evidence type="ECO:0000259" key="1">
    <source>
        <dbReference type="Pfam" id="PF00078"/>
    </source>
</evidence>
<proteinExistence type="predicted"/>
<dbReference type="AlphaFoldDB" id="A0AAV1LMH5"/>
<dbReference type="PANTHER" id="PTHR24559:SF444">
    <property type="entry name" value="REVERSE TRANSCRIPTASE DOMAIN-CONTAINING PROTEIN"/>
    <property type="match status" value="1"/>
</dbReference>
<dbReference type="InterPro" id="IPR053134">
    <property type="entry name" value="RNA-dir_DNA_polymerase"/>
</dbReference>
<dbReference type="InterPro" id="IPR000477">
    <property type="entry name" value="RT_dom"/>
</dbReference>
<keyword evidence="3" id="KW-1185">Reference proteome</keyword>
<dbReference type="InterPro" id="IPR043502">
    <property type="entry name" value="DNA/RNA_pol_sf"/>
</dbReference>
<feature type="domain" description="Reverse transcriptase" evidence="1">
    <location>
        <begin position="32"/>
        <end position="159"/>
    </location>
</feature>
<evidence type="ECO:0000313" key="3">
    <source>
        <dbReference type="Proteomes" id="UP001314205"/>
    </source>
</evidence>
<accession>A0AAV1LMH5</accession>
<dbReference type="EMBL" id="CAVLGL010000093">
    <property type="protein sequence ID" value="CAK1596603.1"/>
    <property type="molecule type" value="Genomic_DNA"/>
</dbReference>
<gene>
    <name evidence="2" type="ORF">PARMNEM_LOCUS15927</name>
</gene>